<dbReference type="PANTHER" id="PTHR43593:SF1">
    <property type="entry name" value="INOSITOL 2-DEHYDROGENASE"/>
    <property type="match status" value="1"/>
</dbReference>
<protein>
    <submittedName>
        <fullName evidence="5">Myo-inositol 2-dehydrogenase / D-chiro-inositol 1-dehydrogenase</fullName>
    </submittedName>
</protein>
<keyword evidence="6" id="KW-1185">Reference proteome</keyword>
<dbReference type="Gene3D" id="3.30.360.10">
    <property type="entry name" value="Dihydrodipicolinate Reductase, domain 2"/>
    <property type="match status" value="1"/>
</dbReference>
<dbReference type="Pfam" id="PF01408">
    <property type="entry name" value="GFO_IDH_MocA"/>
    <property type="match status" value="1"/>
</dbReference>
<dbReference type="SUPFAM" id="SSF55347">
    <property type="entry name" value="Glyceraldehyde-3-phosphate dehydrogenase-like, C-terminal domain"/>
    <property type="match status" value="1"/>
</dbReference>
<evidence type="ECO:0000256" key="2">
    <source>
        <dbReference type="SAM" id="MobiDB-lite"/>
    </source>
</evidence>
<dbReference type="RefSeq" id="WP_063932641.1">
    <property type="nucleotide sequence ID" value="NZ_LBMC01000058.1"/>
</dbReference>
<evidence type="ECO:0000259" key="3">
    <source>
        <dbReference type="Pfam" id="PF01408"/>
    </source>
</evidence>
<reference evidence="6" key="1">
    <citation type="submission" date="2016-10" db="EMBL/GenBank/DDBJ databases">
        <authorList>
            <person name="Varghese N."/>
            <person name="Submissions S."/>
        </authorList>
    </citation>
    <scope>NUCLEOTIDE SEQUENCE [LARGE SCALE GENOMIC DNA]</scope>
    <source>
        <strain evidence="6">DSM 45079</strain>
    </source>
</reference>
<evidence type="ECO:0000313" key="6">
    <source>
        <dbReference type="Proteomes" id="UP000182977"/>
    </source>
</evidence>
<evidence type="ECO:0000313" key="5">
    <source>
        <dbReference type="EMBL" id="SDU85167.1"/>
    </source>
</evidence>
<dbReference type="InterPro" id="IPR036291">
    <property type="entry name" value="NAD(P)-bd_dom_sf"/>
</dbReference>
<feature type="compositionally biased region" description="Basic residues" evidence="2">
    <location>
        <begin position="326"/>
        <end position="335"/>
    </location>
</feature>
<dbReference type="InterPro" id="IPR000683">
    <property type="entry name" value="Gfo/Idh/MocA-like_OxRdtase_N"/>
</dbReference>
<accession>A0A1H2LW07</accession>
<dbReference type="EMBL" id="LT629791">
    <property type="protein sequence ID" value="SDU85167.1"/>
    <property type="molecule type" value="Genomic_DNA"/>
</dbReference>
<organism evidence="5 6">
    <name type="scientific">Jiangella alkaliphila</name>
    <dbReference type="NCBI Taxonomy" id="419479"/>
    <lineage>
        <taxon>Bacteria</taxon>
        <taxon>Bacillati</taxon>
        <taxon>Actinomycetota</taxon>
        <taxon>Actinomycetes</taxon>
        <taxon>Jiangellales</taxon>
        <taxon>Jiangellaceae</taxon>
        <taxon>Jiangella</taxon>
    </lineage>
</organism>
<feature type="region of interest" description="Disordered" evidence="2">
    <location>
        <begin position="313"/>
        <end position="353"/>
    </location>
</feature>
<evidence type="ECO:0000259" key="4">
    <source>
        <dbReference type="Pfam" id="PF02894"/>
    </source>
</evidence>
<dbReference type="AlphaFoldDB" id="A0A1H2LW07"/>
<feature type="domain" description="Gfo/Idh/MocA-like oxidoreductase C-terminal" evidence="4">
    <location>
        <begin position="135"/>
        <end position="313"/>
    </location>
</feature>
<dbReference type="Proteomes" id="UP000182977">
    <property type="component" value="Chromosome I"/>
</dbReference>
<comment type="similarity">
    <text evidence="1">Belongs to the Gfo/Idh/MocA family.</text>
</comment>
<dbReference type="Gene3D" id="3.40.50.720">
    <property type="entry name" value="NAD(P)-binding Rossmann-like Domain"/>
    <property type="match status" value="1"/>
</dbReference>
<gene>
    <name evidence="5" type="ORF">SAMN04488563_6739</name>
</gene>
<dbReference type="PANTHER" id="PTHR43593">
    <property type="match status" value="1"/>
</dbReference>
<evidence type="ECO:0000256" key="1">
    <source>
        <dbReference type="ARBA" id="ARBA00010928"/>
    </source>
</evidence>
<name>A0A1H2LW07_9ACTN</name>
<dbReference type="STRING" id="419479.SAMN04488563_6739"/>
<dbReference type="OrthoDB" id="256869at2"/>
<dbReference type="InterPro" id="IPR050424">
    <property type="entry name" value="Gfo-Idh-MocA_inositol_DH"/>
</dbReference>
<sequence>MTDLCLGVIGAGVMGTDHALLADGFVSGVRVAAVTDVDHDRAAALAGRLDGARVAGSAAELIDSVDAVVIASADPTHAELTLAAVAAGKPVLCEKPLAPTVAECAGIVAAEEAAGRRLVSVGFMRRFDPVYVRLRQSIEDGTVGRPVLVHCRSRGVSSAPGATSASSITGSAIHEFDTVPWLLSSPVVEVAWWAPDGDTDGLRDPQLMLLRTADGALTTVEVFLNAGYGYDIRCEVVGTAGTAELPPSTDVVGRYPADWRPRFADAYRLELQAWADAVRRDEPPPLADARDGLRATQVAAAAIASMESGVPAAVPREAHAAPTATRGRRSRRVVGRGRLPTGAKEVSPHEPTD</sequence>
<proteinExistence type="inferred from homology"/>
<dbReference type="InterPro" id="IPR004104">
    <property type="entry name" value="Gfo/Idh/MocA-like_OxRdtase_C"/>
</dbReference>
<feature type="domain" description="Gfo/Idh/MocA-like oxidoreductase N-terminal" evidence="3">
    <location>
        <begin position="7"/>
        <end position="123"/>
    </location>
</feature>
<dbReference type="GO" id="GO:0000166">
    <property type="term" value="F:nucleotide binding"/>
    <property type="evidence" value="ECO:0007669"/>
    <property type="project" value="InterPro"/>
</dbReference>
<dbReference type="SUPFAM" id="SSF51735">
    <property type="entry name" value="NAD(P)-binding Rossmann-fold domains"/>
    <property type="match status" value="1"/>
</dbReference>
<dbReference type="Pfam" id="PF02894">
    <property type="entry name" value="GFO_IDH_MocA_C"/>
    <property type="match status" value="1"/>
</dbReference>